<dbReference type="Proteomes" id="UP000241762">
    <property type="component" value="Chromosome"/>
</dbReference>
<feature type="chain" id="PRO_5015111023" evidence="1">
    <location>
        <begin position="21"/>
        <end position="335"/>
    </location>
</feature>
<dbReference type="RefSeq" id="WP_158706813.1">
    <property type="nucleotide sequence ID" value="NZ_CP027845.1"/>
</dbReference>
<evidence type="ECO:0000313" key="3">
    <source>
        <dbReference type="Proteomes" id="UP000241762"/>
    </source>
</evidence>
<dbReference type="OrthoDB" id="5651641at2"/>
<proteinExistence type="predicted"/>
<evidence type="ECO:0000313" key="2">
    <source>
        <dbReference type="EMBL" id="AVP87125.1"/>
    </source>
</evidence>
<dbReference type="AlphaFoldDB" id="A0A2P1P7A3"/>
<dbReference type="EMBL" id="CP027845">
    <property type="protein sequence ID" value="AVP87125.1"/>
    <property type="molecule type" value="Genomic_DNA"/>
</dbReference>
<keyword evidence="1" id="KW-0732">Signal</keyword>
<dbReference type="KEGG" id="ptc:phytr_1660"/>
<accession>A0A2P1P7A3</accession>
<gene>
    <name evidence="2" type="ORF">phytr_1660</name>
</gene>
<sequence>MPKIWNIIISLIFFCTMSFADILSPNTGEQAMIQDLRQTINDNPLLKTKNIIIGAGVGGAKVFHQVVPPKTYHVLLTWQWLEDMKDLASGTIVVMPEHAIDKNFDIIKDKVKLITIKGVLHTRDLKSVQKESTTGIDPLTQLIVMLAGDTQQSDGSWLLYDEAMITEFLSQLPARAKILILNGPRTGKHRIGELGIAVDQTAHNTTTDYITQIAMDTSQKTSWKVVDFKFGTPSLWGPALKFCLDHPQVGLVIPGESTSMISEALSLGIRPIIYTHEAMTTISRKYVESLAQENKISLYPIFFVQGSYQQPPLEPQENKIIHELEQITTSYNPLN</sequence>
<name>A0A2P1P7A3_9RICK</name>
<keyword evidence="3" id="KW-1185">Reference proteome</keyword>
<evidence type="ECO:0000256" key="1">
    <source>
        <dbReference type="SAM" id="SignalP"/>
    </source>
</evidence>
<feature type="signal peptide" evidence="1">
    <location>
        <begin position="1"/>
        <end position="20"/>
    </location>
</feature>
<reference evidence="2 3" key="1">
    <citation type="submission" date="2018-03" db="EMBL/GenBank/DDBJ databases">
        <title>A gene transfer event suggests a long-term partnership between eustigmatophyte algae and a novel lineage of endosymbiotic bacteria.</title>
        <authorList>
            <person name="Yurchenko T."/>
            <person name="Sevcikova T."/>
            <person name="Pribyl P."/>
            <person name="El Karkouri K."/>
            <person name="Klimes V."/>
            <person name="Amaral R."/>
            <person name="Zbrankova V."/>
            <person name="Kim E."/>
            <person name="Raoult D."/>
            <person name="Santos L.M.A."/>
            <person name="Elias M."/>
        </authorList>
    </citation>
    <scope>NUCLEOTIDE SEQUENCE [LARGE SCALE GENOMIC DNA]</scope>
    <source>
        <strain evidence="2">CCALA 838</strain>
    </source>
</reference>
<protein>
    <submittedName>
        <fullName evidence="2">Uncharacterized protein</fullName>
    </submittedName>
</protein>
<organism evidence="2 3">
    <name type="scientific">Candidatus Phycorickettsia trachydisci</name>
    <dbReference type="NCBI Taxonomy" id="2115978"/>
    <lineage>
        <taxon>Bacteria</taxon>
        <taxon>Pseudomonadati</taxon>
        <taxon>Pseudomonadota</taxon>
        <taxon>Alphaproteobacteria</taxon>
        <taxon>Rickettsiales</taxon>
        <taxon>Rickettsiaceae</taxon>
        <taxon>Candidatus Phycorickettsia</taxon>
    </lineage>
</organism>